<reference evidence="4 6" key="2">
    <citation type="journal article" date="2018" name="Plant J.">
        <title>The Physcomitrella patens chromosome-scale assembly reveals moss genome structure and evolution.</title>
        <authorList>
            <person name="Lang D."/>
            <person name="Ullrich K.K."/>
            <person name="Murat F."/>
            <person name="Fuchs J."/>
            <person name="Jenkins J."/>
            <person name="Haas F.B."/>
            <person name="Piednoel M."/>
            <person name="Gundlach H."/>
            <person name="Van Bel M."/>
            <person name="Meyberg R."/>
            <person name="Vives C."/>
            <person name="Morata J."/>
            <person name="Symeonidi A."/>
            <person name="Hiss M."/>
            <person name="Muchero W."/>
            <person name="Kamisugi Y."/>
            <person name="Saleh O."/>
            <person name="Blanc G."/>
            <person name="Decker E.L."/>
            <person name="van Gessel N."/>
            <person name="Grimwood J."/>
            <person name="Hayes R.D."/>
            <person name="Graham S.W."/>
            <person name="Gunter L.E."/>
            <person name="McDaniel S.F."/>
            <person name="Hoernstein S.N.W."/>
            <person name="Larsson A."/>
            <person name="Li F.W."/>
            <person name="Perroud P.F."/>
            <person name="Phillips J."/>
            <person name="Ranjan P."/>
            <person name="Rokshar D.S."/>
            <person name="Rothfels C.J."/>
            <person name="Schneider L."/>
            <person name="Shu S."/>
            <person name="Stevenson D.W."/>
            <person name="Thummler F."/>
            <person name="Tillich M."/>
            <person name="Villarreal Aguilar J.C."/>
            <person name="Widiez T."/>
            <person name="Wong G.K."/>
            <person name="Wymore A."/>
            <person name="Zhang Y."/>
            <person name="Zimmer A.D."/>
            <person name="Quatrano R.S."/>
            <person name="Mayer K.F.X."/>
            <person name="Goodstein D."/>
            <person name="Casacuberta J.M."/>
            <person name="Vandepoele K."/>
            <person name="Reski R."/>
            <person name="Cuming A.C."/>
            <person name="Tuskan G.A."/>
            <person name="Maumus F."/>
            <person name="Salse J."/>
            <person name="Schmutz J."/>
            <person name="Rensing S.A."/>
        </authorList>
    </citation>
    <scope>NUCLEOTIDE SEQUENCE [LARGE SCALE GENOMIC DNA]</scope>
    <source>
        <strain evidence="5 6">cv. Gransden 2004</strain>
    </source>
</reference>
<name>A0A2K1IYM3_PHYPA</name>
<dbReference type="EnsemblPlants" id="Pp3c19_16060V3.2">
    <property type="protein sequence ID" value="Pp3c19_16060V3.2"/>
    <property type="gene ID" value="Pp3c19_16060"/>
</dbReference>
<evidence type="ECO:0000313" key="6">
    <source>
        <dbReference type="Proteomes" id="UP000006727"/>
    </source>
</evidence>
<gene>
    <name evidence="5" type="primary">LOC112296065</name>
    <name evidence="4" type="ORF">PHYPA_024194</name>
</gene>
<dbReference type="EnsemblPlants" id="Pp3c19_16060V3.1">
    <property type="protein sequence ID" value="Pp3c19_16060V3.1"/>
    <property type="gene ID" value="Pp3c19_16060"/>
</dbReference>
<dbReference type="GO" id="GO:0003700">
    <property type="term" value="F:DNA-binding transcription factor activity"/>
    <property type="evidence" value="ECO:0000318"/>
    <property type="project" value="GO_Central"/>
</dbReference>
<protein>
    <submittedName>
        <fullName evidence="4 5">Uncharacterized protein</fullName>
    </submittedName>
</protein>
<dbReference type="GO" id="GO:0043565">
    <property type="term" value="F:sequence-specific DNA binding"/>
    <property type="evidence" value="ECO:0000318"/>
    <property type="project" value="GO_Central"/>
</dbReference>
<accession>A0A2K1IYM3</accession>
<dbReference type="AlphaFoldDB" id="A0A2K1IYM3"/>
<dbReference type="Proteomes" id="UP000006727">
    <property type="component" value="Chromosome 19"/>
</dbReference>
<reference evidence="5" key="3">
    <citation type="submission" date="2020-12" db="UniProtKB">
        <authorList>
            <consortium name="EnsemblPlants"/>
        </authorList>
    </citation>
    <scope>IDENTIFICATION</scope>
</reference>
<dbReference type="PaxDb" id="3218-PP1S20_86V6.1"/>
<dbReference type="EMBL" id="ABEU02000019">
    <property type="protein sequence ID" value="PNR34377.1"/>
    <property type="molecule type" value="Genomic_DNA"/>
</dbReference>
<evidence type="ECO:0000313" key="5">
    <source>
        <dbReference type="EnsemblPlants" id="Pp3c19_16060V3.1"/>
    </source>
</evidence>
<keyword evidence="1" id="KW-0805">Transcription regulation</keyword>
<proteinExistence type="predicted"/>
<dbReference type="GeneID" id="112296065"/>
<dbReference type="RefSeq" id="XP_024403964.1">
    <property type="nucleotide sequence ID" value="XM_024548196.2"/>
</dbReference>
<reference evidence="4 6" key="1">
    <citation type="journal article" date="2008" name="Science">
        <title>The Physcomitrella genome reveals evolutionary insights into the conquest of land by plants.</title>
        <authorList>
            <person name="Rensing S."/>
            <person name="Lang D."/>
            <person name="Zimmer A."/>
            <person name="Terry A."/>
            <person name="Salamov A."/>
            <person name="Shapiro H."/>
            <person name="Nishiyama T."/>
            <person name="Perroud P.-F."/>
            <person name="Lindquist E."/>
            <person name="Kamisugi Y."/>
            <person name="Tanahashi T."/>
            <person name="Sakakibara K."/>
            <person name="Fujita T."/>
            <person name="Oishi K."/>
            <person name="Shin-I T."/>
            <person name="Kuroki Y."/>
            <person name="Toyoda A."/>
            <person name="Suzuki Y."/>
            <person name="Hashimoto A."/>
            <person name="Yamaguchi K."/>
            <person name="Sugano A."/>
            <person name="Kohara Y."/>
            <person name="Fujiyama A."/>
            <person name="Anterola A."/>
            <person name="Aoki S."/>
            <person name="Ashton N."/>
            <person name="Barbazuk W.B."/>
            <person name="Barker E."/>
            <person name="Bennetzen J."/>
            <person name="Bezanilla M."/>
            <person name="Blankenship R."/>
            <person name="Cho S.H."/>
            <person name="Dutcher S."/>
            <person name="Estelle M."/>
            <person name="Fawcett J.A."/>
            <person name="Gundlach H."/>
            <person name="Hanada K."/>
            <person name="Heyl A."/>
            <person name="Hicks K.A."/>
            <person name="Hugh J."/>
            <person name="Lohr M."/>
            <person name="Mayer K."/>
            <person name="Melkozernov A."/>
            <person name="Murata T."/>
            <person name="Nelson D."/>
            <person name="Pils B."/>
            <person name="Prigge M."/>
            <person name="Reiss B."/>
            <person name="Renner T."/>
            <person name="Rombauts S."/>
            <person name="Rushton P."/>
            <person name="Sanderfoot A."/>
            <person name="Schween G."/>
            <person name="Shiu S.-H."/>
            <person name="Stueber K."/>
            <person name="Theodoulou F.L."/>
            <person name="Tu H."/>
            <person name="Van de Peer Y."/>
            <person name="Verrier P.J."/>
            <person name="Waters E."/>
            <person name="Wood A."/>
            <person name="Yang L."/>
            <person name="Cove D."/>
            <person name="Cuming A."/>
            <person name="Hasebe M."/>
            <person name="Lucas S."/>
            <person name="Mishler D.B."/>
            <person name="Reski R."/>
            <person name="Grigoriev I."/>
            <person name="Quatrano R.S."/>
            <person name="Boore J.L."/>
        </authorList>
    </citation>
    <scope>NUCLEOTIDE SEQUENCE [LARGE SCALE GENOMIC DNA]</scope>
    <source>
        <strain evidence="5 6">cv. Gransden 2004</strain>
    </source>
</reference>
<dbReference type="PANTHER" id="PTHR31636">
    <property type="entry name" value="OSJNBA0084A10.13 PROTEIN-RELATED"/>
    <property type="match status" value="1"/>
</dbReference>
<dbReference type="Gramene" id="Pp3c19_16060V3.2">
    <property type="protein sequence ID" value="Pp3c19_16060V3.2"/>
    <property type="gene ID" value="Pp3c19_16060"/>
</dbReference>
<dbReference type="PROSITE" id="PS50985">
    <property type="entry name" value="GRAS"/>
    <property type="match status" value="1"/>
</dbReference>
<evidence type="ECO:0000313" key="4">
    <source>
        <dbReference type="EMBL" id="PNR34377.1"/>
    </source>
</evidence>
<organism evidence="4">
    <name type="scientific">Physcomitrium patens</name>
    <name type="common">Spreading-leaved earth moss</name>
    <name type="synonym">Physcomitrella patens</name>
    <dbReference type="NCBI Taxonomy" id="3218"/>
    <lineage>
        <taxon>Eukaryota</taxon>
        <taxon>Viridiplantae</taxon>
        <taxon>Streptophyta</taxon>
        <taxon>Embryophyta</taxon>
        <taxon>Bryophyta</taxon>
        <taxon>Bryophytina</taxon>
        <taxon>Bryopsida</taxon>
        <taxon>Funariidae</taxon>
        <taxon>Funariales</taxon>
        <taxon>Funariaceae</taxon>
        <taxon>Physcomitrium</taxon>
    </lineage>
</organism>
<keyword evidence="2" id="KW-0804">Transcription</keyword>
<sequence length="727" mass="81804">MLGTRQSRSGALARETSPLASQLQQAWLQSQIQSQAPKHQKRGFTTLGEDDVSVQNRVVQQFHQVASDLSSIVADHANHTGFPNVVEKEELYFHKTRLEMPEFPRRPETPQLVSYSRKADKPQKPRSGNFLERRSSSYSSLSSASSGSLSPTSTVSFESVQLHQEFDAPLDVADYAISGTLDLACQSEPLVRFLDGMLAEDNMDGKKFTLQEGFDYHAIAKEFDDIARPNLASEYGSSDFADGDYDMSWASMGILPTEEAVADKLIHAYTSNLNKHVTDVSENVDSSTWVNEGDACTDHSDQSWDWYLERLRPNPTGRSLSSSIFQGDSLGQDMSPDALSAFPAVCVDLKTLLLKCAFVVSKDDVRTANDLIRELRMHSSVHGTALQRMAYYYMEALVAKMSGTGPQLYMAITSNTPSTATMLKAHRLFVDYSPYIKVTHFFSTKTILDAFEGADRVHLVDYGVAYGAQWPCLIQRLSQRKGGPPHLRITCIDLPQPGGKVSARVKEVGCRLAEFAQLWEVPFEFNALADKWESITSAHLNLNQDEVLAVNCQYRLRNLLDESIMAASPRKLLLEKIRFMNPKVFIMLTVNANYNAPFFMTRFRESMKYYFTMFDAMEVSMPANDPDRVILEREFYGREILNIVACEGVERVERAEPYRQWQTLTQRAGFTQKPLSPIIASKIKAMMGSYHKDYGVGEDGSWFLMGWKNQIVRAMTVWEPTSATTVT</sequence>
<evidence type="ECO:0000256" key="2">
    <source>
        <dbReference type="ARBA" id="ARBA00023163"/>
    </source>
</evidence>
<dbReference type="Gramene" id="Pp3c19_16060V3.1">
    <property type="protein sequence ID" value="Pp3c19_16060V3.1"/>
    <property type="gene ID" value="Pp3c19_16060"/>
</dbReference>
<dbReference type="GO" id="GO:0006355">
    <property type="term" value="P:regulation of DNA-templated transcription"/>
    <property type="evidence" value="ECO:0000318"/>
    <property type="project" value="GO_Central"/>
</dbReference>
<evidence type="ECO:0000256" key="3">
    <source>
        <dbReference type="SAM" id="MobiDB-lite"/>
    </source>
</evidence>
<keyword evidence="6" id="KW-1185">Reference proteome</keyword>
<dbReference type="OrthoDB" id="47276at2759"/>
<evidence type="ECO:0000256" key="1">
    <source>
        <dbReference type="ARBA" id="ARBA00023015"/>
    </source>
</evidence>
<feature type="region of interest" description="Disordered" evidence="3">
    <location>
        <begin position="102"/>
        <end position="150"/>
    </location>
</feature>
<dbReference type="GO" id="GO:0005634">
    <property type="term" value="C:nucleus"/>
    <property type="evidence" value="ECO:0000318"/>
    <property type="project" value="GO_Central"/>
</dbReference>
<dbReference type="FunCoup" id="A0A2K1IYM3">
    <property type="interactions" value="2029"/>
</dbReference>
<feature type="compositionally biased region" description="Low complexity" evidence="3">
    <location>
        <begin position="136"/>
        <end position="150"/>
    </location>
</feature>
<dbReference type="InterPro" id="IPR005202">
    <property type="entry name" value="TF_GRAS"/>
</dbReference>
<dbReference type="Pfam" id="PF03514">
    <property type="entry name" value="GRAS"/>
    <property type="match status" value="1"/>
</dbReference>
<dbReference type="KEGG" id="ppp:112296065"/>